<evidence type="ECO:0000313" key="1">
    <source>
        <dbReference type="EMBL" id="KAF2477517.1"/>
    </source>
</evidence>
<name>A0ACB6RGS2_9PLEO</name>
<dbReference type="Proteomes" id="UP000799755">
    <property type="component" value="Unassembled WGS sequence"/>
</dbReference>
<dbReference type="EMBL" id="MU003492">
    <property type="protein sequence ID" value="KAF2477517.1"/>
    <property type="molecule type" value="Genomic_DNA"/>
</dbReference>
<accession>A0ACB6RGS2</accession>
<keyword evidence="2" id="KW-1185">Reference proteome</keyword>
<organism evidence="1 2">
    <name type="scientific">Lindgomyces ingoldianus</name>
    <dbReference type="NCBI Taxonomy" id="673940"/>
    <lineage>
        <taxon>Eukaryota</taxon>
        <taxon>Fungi</taxon>
        <taxon>Dikarya</taxon>
        <taxon>Ascomycota</taxon>
        <taxon>Pezizomycotina</taxon>
        <taxon>Dothideomycetes</taxon>
        <taxon>Pleosporomycetidae</taxon>
        <taxon>Pleosporales</taxon>
        <taxon>Lindgomycetaceae</taxon>
        <taxon>Lindgomyces</taxon>
    </lineage>
</organism>
<protein>
    <submittedName>
        <fullName evidence="1">Uncharacterized protein</fullName>
    </submittedName>
</protein>
<sequence length="214" mass="23704">MSPYSHSPSRVLATTLSSLTLITHTLVVFFALHIHNSVLPLDYHFFPSSGFELYNVLAAGGSALGVFGALRMDTLLVSAYTTVHATTLLISTLALFDLVLPFETTAAIPIFPSMRLGFVDMCSEHDGFGWDAQWVDQCRMSFAVMKAVAVGVGLVLVGIQWWAVGKVWRWGRGLRREEPKRREMGRDVEKVVVDEKVDMLETGEDVGDGLWSRV</sequence>
<gene>
    <name evidence="1" type="ORF">BDR25DRAFT_274708</name>
</gene>
<evidence type="ECO:0000313" key="2">
    <source>
        <dbReference type="Proteomes" id="UP000799755"/>
    </source>
</evidence>
<reference evidence="1" key="1">
    <citation type="journal article" date="2020" name="Stud. Mycol.">
        <title>101 Dothideomycetes genomes: a test case for predicting lifestyles and emergence of pathogens.</title>
        <authorList>
            <person name="Haridas S."/>
            <person name="Albert R."/>
            <person name="Binder M."/>
            <person name="Bloem J."/>
            <person name="Labutti K."/>
            <person name="Salamov A."/>
            <person name="Andreopoulos B."/>
            <person name="Baker S."/>
            <person name="Barry K."/>
            <person name="Bills G."/>
            <person name="Bluhm B."/>
            <person name="Cannon C."/>
            <person name="Castanera R."/>
            <person name="Culley D."/>
            <person name="Daum C."/>
            <person name="Ezra D."/>
            <person name="Gonzalez J."/>
            <person name="Henrissat B."/>
            <person name="Kuo A."/>
            <person name="Liang C."/>
            <person name="Lipzen A."/>
            <person name="Lutzoni F."/>
            <person name="Magnuson J."/>
            <person name="Mondo S."/>
            <person name="Nolan M."/>
            <person name="Ohm R."/>
            <person name="Pangilinan J."/>
            <person name="Park H.-J."/>
            <person name="Ramirez L."/>
            <person name="Alfaro M."/>
            <person name="Sun H."/>
            <person name="Tritt A."/>
            <person name="Yoshinaga Y."/>
            <person name="Zwiers L.-H."/>
            <person name="Turgeon B."/>
            <person name="Goodwin S."/>
            <person name="Spatafora J."/>
            <person name="Crous P."/>
            <person name="Grigoriev I."/>
        </authorList>
    </citation>
    <scope>NUCLEOTIDE SEQUENCE</scope>
    <source>
        <strain evidence="1">ATCC 200398</strain>
    </source>
</reference>
<proteinExistence type="predicted"/>
<comment type="caution">
    <text evidence="1">The sequence shown here is derived from an EMBL/GenBank/DDBJ whole genome shotgun (WGS) entry which is preliminary data.</text>
</comment>